<sequence>MPNLANIGRLPGGAVTFNMFVDVNWQGTRVKDRVRRATEDIVMDFAQDVMIIAKSIVHIISGVLMRSIKVDRPSEVRDRTQAAESRDLGHPVPRPERRGNVVALAVGGTTFYAIYEELLHPYVEPAFQAASGNVDDTIKRHKI</sequence>
<comment type="caution">
    <text evidence="2">The sequence shown here is derived from an EMBL/GenBank/DDBJ whole genome shotgun (WGS) entry which is preliminary data.</text>
</comment>
<protein>
    <submittedName>
        <fullName evidence="2">Uncharacterized protein</fullName>
    </submittedName>
</protein>
<reference evidence="2" key="1">
    <citation type="journal article" date="2015" name="Nature">
        <title>Complex archaea that bridge the gap between prokaryotes and eukaryotes.</title>
        <authorList>
            <person name="Spang A."/>
            <person name="Saw J.H."/>
            <person name="Jorgensen S.L."/>
            <person name="Zaremba-Niedzwiedzka K."/>
            <person name="Martijn J."/>
            <person name="Lind A.E."/>
            <person name="van Eijk R."/>
            <person name="Schleper C."/>
            <person name="Guy L."/>
            <person name="Ettema T.J."/>
        </authorList>
    </citation>
    <scope>NUCLEOTIDE SEQUENCE</scope>
</reference>
<dbReference type="EMBL" id="LAZR01000866">
    <property type="protein sequence ID" value="KKN55914.1"/>
    <property type="molecule type" value="Genomic_DNA"/>
</dbReference>
<evidence type="ECO:0000313" key="2">
    <source>
        <dbReference type="EMBL" id="KKN55914.1"/>
    </source>
</evidence>
<accession>A0A0F9RMF3</accession>
<proteinExistence type="predicted"/>
<evidence type="ECO:0000256" key="1">
    <source>
        <dbReference type="SAM" id="MobiDB-lite"/>
    </source>
</evidence>
<dbReference type="AlphaFoldDB" id="A0A0F9RMF3"/>
<organism evidence="2">
    <name type="scientific">marine sediment metagenome</name>
    <dbReference type="NCBI Taxonomy" id="412755"/>
    <lineage>
        <taxon>unclassified sequences</taxon>
        <taxon>metagenomes</taxon>
        <taxon>ecological metagenomes</taxon>
    </lineage>
</organism>
<name>A0A0F9RMF3_9ZZZZ</name>
<feature type="region of interest" description="Disordered" evidence="1">
    <location>
        <begin position="75"/>
        <end position="94"/>
    </location>
</feature>
<gene>
    <name evidence="2" type="ORF">LCGC14_0577570</name>
</gene>